<keyword evidence="12" id="KW-1185">Reference proteome</keyword>
<dbReference type="GO" id="GO:0008380">
    <property type="term" value="P:RNA splicing"/>
    <property type="evidence" value="ECO:0007669"/>
    <property type="project" value="UniProtKB-KW"/>
</dbReference>
<dbReference type="Pfam" id="PF22782">
    <property type="entry name" value="SDE2"/>
    <property type="match status" value="1"/>
</dbReference>
<dbReference type="EMBL" id="QPKB01000003">
    <property type="protein sequence ID" value="RWR80271.1"/>
    <property type="molecule type" value="Genomic_DNA"/>
</dbReference>
<dbReference type="InterPro" id="IPR053822">
    <property type="entry name" value="SDE2-like_dom"/>
</dbReference>
<dbReference type="STRING" id="337451.A0A3S3Q7R7"/>
<dbReference type="AlphaFoldDB" id="A0A3S3Q7R7"/>
<dbReference type="InterPro" id="IPR051421">
    <property type="entry name" value="RNA_Proc_DNA_Dmg_Regulator"/>
</dbReference>
<comment type="subcellular location">
    <subcellularLocation>
        <location evidence="2">Cytoplasm</location>
    </subcellularLocation>
    <subcellularLocation>
        <location evidence="1">Nucleus</location>
    </subcellularLocation>
</comment>
<name>A0A3S3Q7R7_9MAGN</name>
<evidence type="ECO:0000256" key="5">
    <source>
        <dbReference type="ARBA" id="ARBA00022664"/>
    </source>
</evidence>
<evidence type="ECO:0000313" key="12">
    <source>
        <dbReference type="Proteomes" id="UP000283530"/>
    </source>
</evidence>
<evidence type="ECO:0000259" key="10">
    <source>
        <dbReference type="PROSITE" id="PS50053"/>
    </source>
</evidence>
<feature type="compositionally biased region" description="Low complexity" evidence="9">
    <location>
        <begin position="248"/>
        <end position="265"/>
    </location>
</feature>
<evidence type="ECO:0000313" key="11">
    <source>
        <dbReference type="EMBL" id="RWR80271.1"/>
    </source>
</evidence>
<dbReference type="PANTHER" id="PTHR12786:SF1">
    <property type="entry name" value="SPLICING REGULATOR SDE2"/>
    <property type="match status" value="1"/>
</dbReference>
<evidence type="ECO:0000256" key="8">
    <source>
        <dbReference type="ARBA" id="ARBA00023306"/>
    </source>
</evidence>
<evidence type="ECO:0000256" key="9">
    <source>
        <dbReference type="SAM" id="MobiDB-lite"/>
    </source>
</evidence>
<dbReference type="SUPFAM" id="SSF54236">
    <property type="entry name" value="Ubiquitin-like"/>
    <property type="match status" value="1"/>
</dbReference>
<keyword evidence="6" id="KW-0508">mRNA splicing</keyword>
<dbReference type="GO" id="GO:0005737">
    <property type="term" value="C:cytoplasm"/>
    <property type="evidence" value="ECO:0007669"/>
    <property type="project" value="UniProtKB-SubCell"/>
</dbReference>
<evidence type="ECO:0000256" key="2">
    <source>
        <dbReference type="ARBA" id="ARBA00004496"/>
    </source>
</evidence>
<evidence type="ECO:0000256" key="4">
    <source>
        <dbReference type="ARBA" id="ARBA00022490"/>
    </source>
</evidence>
<feature type="region of interest" description="Disordered" evidence="9">
    <location>
        <begin position="247"/>
        <end position="277"/>
    </location>
</feature>
<sequence>MAIYQIFIKHLDGRTRCLHLLSPTITGSSLKQTLHSSTKIPIHSLRLVSGYRDISDDTLISASGDDRLFPSCTVLLRLRGGKGGFGSLLRGAATKAGQKKTNNFDACRDMSGRRLRHVNAERKLEEWKADAEDRRLEKIADDFLKKKAKSAKKNTSGGDAEKYVAKYREDSAKCMEEVEASVRESFELYEASKRKVLPASGQGASKRLKIWLGKGKAVESDSDEDEDDENEKSVVLDDGDCLVRSQVEEGSSGSVSVSADQSDGESSGGGSSESNLEEENCNSCKANLELGKVLGSASCTADVVCPVELQPVSGTCDQGCLELGEGSGSEDINVGMEGSGIVAADADVEGSGSEAINAERRAVDTETESATEPFLGICEGTVIQNASISSLGEPLNFDDFSSAAEMEALGMDRLKAELQAHGLKCGGTMQERAARLFLLKTTPIEKLPKKLLAKPTTGGKGK</sequence>
<dbReference type="Proteomes" id="UP000283530">
    <property type="component" value="Unassembled WGS sequence"/>
</dbReference>
<feature type="region of interest" description="Disordered" evidence="9">
    <location>
        <begin position="216"/>
        <end position="235"/>
    </location>
</feature>
<dbReference type="Gene3D" id="3.10.20.90">
    <property type="entry name" value="Phosphatidylinositol 3-kinase Catalytic Subunit, Chain A, domain 1"/>
    <property type="match status" value="1"/>
</dbReference>
<dbReference type="Pfam" id="PF13297">
    <property type="entry name" value="SDE2_2C"/>
    <property type="match status" value="1"/>
</dbReference>
<proteinExistence type="inferred from homology"/>
<dbReference type="CDD" id="cd17039">
    <property type="entry name" value="Ubl_ubiquitin_like"/>
    <property type="match status" value="1"/>
</dbReference>
<dbReference type="PROSITE" id="PS50053">
    <property type="entry name" value="UBIQUITIN_2"/>
    <property type="match status" value="1"/>
</dbReference>
<comment type="caution">
    <text evidence="11">The sequence shown here is derived from an EMBL/GenBank/DDBJ whole genome shotgun (WGS) entry which is preliminary data.</text>
</comment>
<gene>
    <name evidence="11" type="ORF">CKAN_00890300</name>
</gene>
<reference evidence="11 12" key="1">
    <citation type="journal article" date="2019" name="Nat. Plants">
        <title>Stout camphor tree genome fills gaps in understanding of flowering plant genome evolution.</title>
        <authorList>
            <person name="Chaw S.M."/>
            <person name="Liu Y.C."/>
            <person name="Wu Y.W."/>
            <person name="Wang H.Y."/>
            <person name="Lin C.I."/>
            <person name="Wu C.S."/>
            <person name="Ke H.M."/>
            <person name="Chang L.Y."/>
            <person name="Hsu C.Y."/>
            <person name="Yang H.T."/>
            <person name="Sudianto E."/>
            <person name="Hsu M.H."/>
            <person name="Wu K.P."/>
            <person name="Wang L.N."/>
            <person name="Leebens-Mack J.H."/>
            <person name="Tsai I.J."/>
        </authorList>
    </citation>
    <scope>NUCLEOTIDE SEQUENCE [LARGE SCALE GENOMIC DNA]</scope>
    <source>
        <strain evidence="12">cv. Chaw 1501</strain>
        <tissue evidence="11">Young leaves</tissue>
    </source>
</reference>
<evidence type="ECO:0000256" key="6">
    <source>
        <dbReference type="ARBA" id="ARBA00023187"/>
    </source>
</evidence>
<keyword evidence="8" id="KW-0131">Cell cycle</keyword>
<protein>
    <submittedName>
        <fullName evidence="11">Protein SDE2</fullName>
    </submittedName>
</protein>
<feature type="domain" description="Ubiquitin-like" evidence="10">
    <location>
        <begin position="4"/>
        <end position="83"/>
    </location>
</feature>
<keyword evidence="7" id="KW-0539">Nucleus</keyword>
<evidence type="ECO:0000256" key="1">
    <source>
        <dbReference type="ARBA" id="ARBA00004123"/>
    </source>
</evidence>
<dbReference type="PANTHER" id="PTHR12786">
    <property type="entry name" value="SPLICING FACTOR SF3A-RELATED"/>
    <property type="match status" value="1"/>
</dbReference>
<comment type="similarity">
    <text evidence="3">Belongs to the SDE2 family.</text>
</comment>
<dbReference type="GO" id="GO:0006397">
    <property type="term" value="P:mRNA processing"/>
    <property type="evidence" value="ECO:0007669"/>
    <property type="project" value="UniProtKB-KW"/>
</dbReference>
<dbReference type="InterPro" id="IPR000626">
    <property type="entry name" value="Ubiquitin-like_dom"/>
</dbReference>
<evidence type="ECO:0000256" key="3">
    <source>
        <dbReference type="ARBA" id="ARBA00008726"/>
    </source>
</evidence>
<accession>A0A3S3Q7R7</accession>
<keyword evidence="5" id="KW-0507">mRNA processing</keyword>
<dbReference type="InterPro" id="IPR029071">
    <property type="entry name" value="Ubiquitin-like_domsf"/>
</dbReference>
<organism evidence="11 12">
    <name type="scientific">Cinnamomum micranthum f. kanehirae</name>
    <dbReference type="NCBI Taxonomy" id="337451"/>
    <lineage>
        <taxon>Eukaryota</taxon>
        <taxon>Viridiplantae</taxon>
        <taxon>Streptophyta</taxon>
        <taxon>Embryophyta</taxon>
        <taxon>Tracheophyta</taxon>
        <taxon>Spermatophyta</taxon>
        <taxon>Magnoliopsida</taxon>
        <taxon>Magnoliidae</taxon>
        <taxon>Laurales</taxon>
        <taxon>Lauraceae</taxon>
        <taxon>Cinnamomum</taxon>
    </lineage>
</organism>
<dbReference type="OrthoDB" id="547031at2759"/>
<evidence type="ECO:0000256" key="7">
    <source>
        <dbReference type="ARBA" id="ARBA00023242"/>
    </source>
</evidence>
<feature type="compositionally biased region" description="Acidic residues" evidence="9">
    <location>
        <begin position="220"/>
        <end position="230"/>
    </location>
</feature>
<keyword evidence="4" id="KW-0963">Cytoplasm</keyword>
<dbReference type="GO" id="GO:0005634">
    <property type="term" value="C:nucleus"/>
    <property type="evidence" value="ECO:0007669"/>
    <property type="project" value="UniProtKB-SubCell"/>
</dbReference>
<dbReference type="InterPro" id="IPR025086">
    <property type="entry name" value="SDE2/SF3A3_SAP"/>
</dbReference>